<gene>
    <name evidence="9" type="primary">ga11558</name>
    <name evidence="9" type="ORF">PR202_ga11558</name>
</gene>
<feature type="domain" description="Nudix hydrolase" evidence="8">
    <location>
        <begin position="95"/>
        <end position="246"/>
    </location>
</feature>
<evidence type="ECO:0000313" key="9">
    <source>
        <dbReference type="EMBL" id="GJM94875.1"/>
    </source>
</evidence>
<evidence type="ECO:0000256" key="4">
    <source>
        <dbReference type="ARBA" id="ARBA00022801"/>
    </source>
</evidence>
<comment type="cofactor">
    <cofactor evidence="1">
        <name>Mn(2+)</name>
        <dbReference type="ChEBI" id="CHEBI:29035"/>
    </cofactor>
</comment>
<dbReference type="GO" id="GO:0005737">
    <property type="term" value="C:cytoplasm"/>
    <property type="evidence" value="ECO:0007669"/>
    <property type="project" value="UniProtKB-ARBA"/>
</dbReference>
<dbReference type="PANTHER" id="PTHR12992:SF9">
    <property type="entry name" value="OS05G0209400 PROTEIN"/>
    <property type="match status" value="1"/>
</dbReference>
<evidence type="ECO:0000256" key="3">
    <source>
        <dbReference type="ARBA" id="ARBA00022723"/>
    </source>
</evidence>
<accession>A0AAV5C9R6</accession>
<dbReference type="EMBL" id="BQKI01000005">
    <property type="protein sequence ID" value="GJM94875.1"/>
    <property type="molecule type" value="Genomic_DNA"/>
</dbReference>
<dbReference type="InterPro" id="IPR015797">
    <property type="entry name" value="NUDIX_hydrolase-like_dom_sf"/>
</dbReference>
<sequence>MRVTIFGDGGESGDPSKPQNLPIYGHESPSHHRPLSPLRRPLRLDGWPISPATSPPPLRASSHRWASLPPAPPPFRHCPARTPPRSTPPFWSASSRTPAVAPVCSSPSELRPFPPTPEPEMLNFLAKLSGEVALPGGKVDEGDADAKATALREANEEIGLDPALVSVVAVLEPFLSKFKLASAYTSASVLQNGLNVVPVIGMISDKALFKPILNEAEVEDTFDAPLEMFLKDDHRRTEEVNFMGVDIPVQFFDYEADGKKFVIWGLTAHILTRAAAVIFQRQPSFAELPRTIPVSSPDKS</sequence>
<dbReference type="InterPro" id="IPR045121">
    <property type="entry name" value="CoAse"/>
</dbReference>
<dbReference type="GO" id="GO:0046872">
    <property type="term" value="F:metal ion binding"/>
    <property type="evidence" value="ECO:0007669"/>
    <property type="project" value="UniProtKB-KW"/>
</dbReference>
<dbReference type="GO" id="GO:0010945">
    <property type="term" value="F:coenzyme A diphosphatase activity"/>
    <property type="evidence" value="ECO:0007669"/>
    <property type="project" value="InterPro"/>
</dbReference>
<keyword evidence="6" id="KW-0464">Manganese</keyword>
<evidence type="ECO:0000256" key="2">
    <source>
        <dbReference type="ARBA" id="ARBA00001946"/>
    </source>
</evidence>
<comment type="cofactor">
    <cofactor evidence="2">
        <name>Mg(2+)</name>
        <dbReference type="ChEBI" id="CHEBI:18420"/>
    </cofactor>
</comment>
<reference evidence="9" key="2">
    <citation type="submission" date="2021-12" db="EMBL/GenBank/DDBJ databases">
        <title>Resequencing data analysis of finger millet.</title>
        <authorList>
            <person name="Hatakeyama M."/>
            <person name="Aluri S."/>
            <person name="Balachadran M.T."/>
            <person name="Sivarajan S.R."/>
            <person name="Poveda L."/>
            <person name="Shimizu-Inatsugi R."/>
            <person name="Schlapbach R."/>
            <person name="Sreeman S.M."/>
            <person name="Shimizu K.K."/>
        </authorList>
    </citation>
    <scope>NUCLEOTIDE SEQUENCE</scope>
</reference>
<dbReference type="GO" id="GO:0006637">
    <property type="term" value="P:acyl-CoA metabolic process"/>
    <property type="evidence" value="ECO:0007669"/>
    <property type="project" value="UniProtKB-ARBA"/>
</dbReference>
<dbReference type="PROSITE" id="PS51462">
    <property type="entry name" value="NUDIX"/>
    <property type="match status" value="1"/>
</dbReference>
<dbReference type="CDD" id="cd03426">
    <property type="entry name" value="NUDIX_CoAse_Nudt7"/>
    <property type="match status" value="1"/>
</dbReference>
<dbReference type="InterPro" id="IPR000086">
    <property type="entry name" value="NUDIX_hydrolase_dom"/>
</dbReference>
<organism evidence="9 10">
    <name type="scientific">Eleusine coracana subsp. coracana</name>
    <dbReference type="NCBI Taxonomy" id="191504"/>
    <lineage>
        <taxon>Eukaryota</taxon>
        <taxon>Viridiplantae</taxon>
        <taxon>Streptophyta</taxon>
        <taxon>Embryophyta</taxon>
        <taxon>Tracheophyta</taxon>
        <taxon>Spermatophyta</taxon>
        <taxon>Magnoliopsida</taxon>
        <taxon>Liliopsida</taxon>
        <taxon>Poales</taxon>
        <taxon>Poaceae</taxon>
        <taxon>PACMAD clade</taxon>
        <taxon>Chloridoideae</taxon>
        <taxon>Cynodonteae</taxon>
        <taxon>Eleusininae</taxon>
        <taxon>Eleusine</taxon>
    </lineage>
</organism>
<name>A0AAV5C9R6_ELECO</name>
<dbReference type="Pfam" id="PF00293">
    <property type="entry name" value="NUDIX"/>
    <property type="match status" value="1"/>
</dbReference>
<dbReference type="FunFam" id="3.90.79.10:FF:000036">
    <property type="entry name" value="Nudix hydrolase 11"/>
    <property type="match status" value="1"/>
</dbReference>
<dbReference type="Proteomes" id="UP001054889">
    <property type="component" value="Unassembled WGS sequence"/>
</dbReference>
<evidence type="ECO:0000256" key="5">
    <source>
        <dbReference type="ARBA" id="ARBA00022842"/>
    </source>
</evidence>
<reference evidence="9" key="1">
    <citation type="journal article" date="2018" name="DNA Res.">
        <title>Multiple hybrid de novo genome assembly of finger millet, an orphan allotetraploid crop.</title>
        <authorList>
            <person name="Hatakeyama M."/>
            <person name="Aluri S."/>
            <person name="Balachadran M.T."/>
            <person name="Sivarajan S.R."/>
            <person name="Patrignani A."/>
            <person name="Gruter S."/>
            <person name="Poveda L."/>
            <person name="Shimizu-Inatsugi R."/>
            <person name="Baeten J."/>
            <person name="Francoijs K.J."/>
            <person name="Nataraja K.N."/>
            <person name="Reddy Y.A.N."/>
            <person name="Phadnis S."/>
            <person name="Ravikumar R.L."/>
            <person name="Schlapbach R."/>
            <person name="Sreeman S.M."/>
            <person name="Shimizu K.K."/>
        </authorList>
    </citation>
    <scope>NUCLEOTIDE SEQUENCE</scope>
</reference>
<evidence type="ECO:0000256" key="7">
    <source>
        <dbReference type="SAM" id="MobiDB-lite"/>
    </source>
</evidence>
<dbReference type="SUPFAM" id="SSF55811">
    <property type="entry name" value="Nudix"/>
    <property type="match status" value="1"/>
</dbReference>
<evidence type="ECO:0000259" key="8">
    <source>
        <dbReference type="PROSITE" id="PS51462"/>
    </source>
</evidence>
<feature type="region of interest" description="Disordered" evidence="7">
    <location>
        <begin position="1"/>
        <end position="39"/>
    </location>
</feature>
<proteinExistence type="predicted"/>
<evidence type="ECO:0000256" key="6">
    <source>
        <dbReference type="ARBA" id="ARBA00023211"/>
    </source>
</evidence>
<dbReference type="PANTHER" id="PTHR12992">
    <property type="entry name" value="NUDIX HYDROLASE"/>
    <property type="match status" value="1"/>
</dbReference>
<protein>
    <recommendedName>
        <fullName evidence="8">Nudix hydrolase domain-containing protein</fullName>
    </recommendedName>
</protein>
<dbReference type="GO" id="GO:0015938">
    <property type="term" value="P:coenzyme A catabolic process"/>
    <property type="evidence" value="ECO:0007669"/>
    <property type="project" value="TreeGrafter"/>
</dbReference>
<keyword evidence="5" id="KW-0460">Magnesium</keyword>
<keyword evidence="4" id="KW-0378">Hydrolase</keyword>
<dbReference type="Gene3D" id="3.90.79.10">
    <property type="entry name" value="Nucleoside Triphosphate Pyrophosphohydrolase"/>
    <property type="match status" value="1"/>
</dbReference>
<comment type="caution">
    <text evidence="9">The sequence shown here is derived from an EMBL/GenBank/DDBJ whole genome shotgun (WGS) entry which is preliminary data.</text>
</comment>
<dbReference type="GO" id="GO:0008893">
    <property type="term" value="F:guanosine-3',5'-bis(diphosphate) 3'-diphosphatase activity"/>
    <property type="evidence" value="ECO:0007669"/>
    <property type="project" value="UniProtKB-ARBA"/>
</dbReference>
<evidence type="ECO:0000256" key="1">
    <source>
        <dbReference type="ARBA" id="ARBA00001936"/>
    </source>
</evidence>
<dbReference type="GO" id="GO:0015937">
    <property type="term" value="P:coenzyme A biosynthetic process"/>
    <property type="evidence" value="ECO:0007669"/>
    <property type="project" value="UniProtKB-ARBA"/>
</dbReference>
<evidence type="ECO:0000313" key="10">
    <source>
        <dbReference type="Proteomes" id="UP001054889"/>
    </source>
</evidence>
<dbReference type="AlphaFoldDB" id="A0AAV5C9R6"/>
<keyword evidence="10" id="KW-1185">Reference proteome</keyword>
<keyword evidence="3" id="KW-0479">Metal-binding</keyword>